<protein>
    <submittedName>
        <fullName evidence="9">Carbohydrate ABC transporter permease</fullName>
    </submittedName>
</protein>
<keyword evidence="5 7" id="KW-1133">Transmembrane helix</keyword>
<dbReference type="PANTHER" id="PTHR43744">
    <property type="entry name" value="ABC TRANSPORTER PERMEASE PROTEIN MG189-RELATED-RELATED"/>
    <property type="match status" value="1"/>
</dbReference>
<accession>A0A6C0PAH4</accession>
<evidence type="ECO:0000256" key="1">
    <source>
        <dbReference type="ARBA" id="ARBA00004651"/>
    </source>
</evidence>
<feature type="transmembrane region" description="Helical" evidence="7">
    <location>
        <begin position="71"/>
        <end position="95"/>
    </location>
</feature>
<evidence type="ECO:0000256" key="5">
    <source>
        <dbReference type="ARBA" id="ARBA00022989"/>
    </source>
</evidence>
<proteinExistence type="inferred from homology"/>
<evidence type="ECO:0000313" key="9">
    <source>
        <dbReference type="EMBL" id="QHW35528.1"/>
    </source>
</evidence>
<evidence type="ECO:0000256" key="3">
    <source>
        <dbReference type="ARBA" id="ARBA00022475"/>
    </source>
</evidence>
<evidence type="ECO:0000256" key="7">
    <source>
        <dbReference type="RuleBase" id="RU363032"/>
    </source>
</evidence>
<evidence type="ECO:0000256" key="6">
    <source>
        <dbReference type="ARBA" id="ARBA00023136"/>
    </source>
</evidence>
<evidence type="ECO:0000256" key="2">
    <source>
        <dbReference type="ARBA" id="ARBA00022448"/>
    </source>
</evidence>
<feature type="transmembrane region" description="Helical" evidence="7">
    <location>
        <begin position="107"/>
        <end position="128"/>
    </location>
</feature>
<dbReference type="Proteomes" id="UP000479114">
    <property type="component" value="Plasmid unnamed1"/>
</dbReference>
<keyword evidence="4 7" id="KW-0812">Transmembrane</keyword>
<dbReference type="GO" id="GO:0005886">
    <property type="term" value="C:plasma membrane"/>
    <property type="evidence" value="ECO:0007669"/>
    <property type="project" value="UniProtKB-SubCell"/>
</dbReference>
<dbReference type="PROSITE" id="PS50928">
    <property type="entry name" value="ABC_TM1"/>
    <property type="match status" value="1"/>
</dbReference>
<dbReference type="CDD" id="cd06261">
    <property type="entry name" value="TM_PBP2"/>
    <property type="match status" value="1"/>
</dbReference>
<feature type="domain" description="ABC transmembrane type-1" evidence="8">
    <location>
        <begin position="72"/>
        <end position="263"/>
    </location>
</feature>
<comment type="subcellular location">
    <subcellularLocation>
        <location evidence="1 7">Cell membrane</location>
        <topology evidence="1 7">Multi-pass membrane protein</topology>
    </subcellularLocation>
</comment>
<organism evidence="9 10">
    <name type="scientific">Paenibacillus rhizovicinus</name>
    <dbReference type="NCBI Taxonomy" id="2704463"/>
    <lineage>
        <taxon>Bacteria</taxon>
        <taxon>Bacillati</taxon>
        <taxon>Bacillota</taxon>
        <taxon>Bacilli</taxon>
        <taxon>Bacillales</taxon>
        <taxon>Paenibacillaceae</taxon>
        <taxon>Paenibacillus</taxon>
    </lineage>
</organism>
<evidence type="ECO:0000256" key="4">
    <source>
        <dbReference type="ARBA" id="ARBA00022692"/>
    </source>
</evidence>
<dbReference type="InterPro" id="IPR000515">
    <property type="entry name" value="MetI-like"/>
</dbReference>
<dbReference type="RefSeq" id="WP_162645674.1">
    <property type="nucleotide sequence ID" value="NZ_CP048287.1"/>
</dbReference>
<feature type="transmembrane region" description="Helical" evidence="7">
    <location>
        <begin position="140"/>
        <end position="163"/>
    </location>
</feature>
<gene>
    <name evidence="9" type="ORF">GZH47_32085</name>
</gene>
<dbReference type="SUPFAM" id="SSF161098">
    <property type="entry name" value="MetI-like"/>
    <property type="match status" value="1"/>
</dbReference>
<keyword evidence="9" id="KW-0614">Plasmid</keyword>
<sequence>MQVTFGVFIVRSLIFVVLAFFALIAVLPLVYMLVSSMKTSTEFFVNPLGVPSVWNFENYRALFIRFDLVRLYGNTIICALGALLLTLLLSVPASYAFAKLRFRFRSALFIGMIATMTIPGITFIIPNYLIMSKLGLIDSYLSVILMWGVISVPGNSFLLTSLMRGLPDETLEAVKMDGANYFQLMFLIVLPLSIPGIVTVSIFCLTGWWNDLLTPLLYLQTDSMKTLTVATATILGRFGDDFPLLLSGLVLVSVPPVLLYVFLQGYIRKGLVVGAVK</sequence>
<dbReference type="PANTHER" id="PTHR43744:SF12">
    <property type="entry name" value="ABC TRANSPORTER PERMEASE PROTEIN MG189-RELATED"/>
    <property type="match status" value="1"/>
</dbReference>
<dbReference type="Pfam" id="PF00528">
    <property type="entry name" value="BPD_transp_1"/>
    <property type="match status" value="1"/>
</dbReference>
<dbReference type="GO" id="GO:0055085">
    <property type="term" value="P:transmembrane transport"/>
    <property type="evidence" value="ECO:0007669"/>
    <property type="project" value="InterPro"/>
</dbReference>
<dbReference type="AlphaFoldDB" id="A0A6C0PAH4"/>
<name>A0A6C0PAH4_9BACL</name>
<feature type="transmembrane region" description="Helical" evidence="7">
    <location>
        <begin position="244"/>
        <end position="263"/>
    </location>
</feature>
<feature type="transmembrane region" description="Helical" evidence="7">
    <location>
        <begin position="184"/>
        <end position="209"/>
    </location>
</feature>
<keyword evidence="2 7" id="KW-0813">Transport</keyword>
<evidence type="ECO:0000259" key="8">
    <source>
        <dbReference type="PROSITE" id="PS50928"/>
    </source>
</evidence>
<reference evidence="9 10" key="1">
    <citation type="submission" date="2020-02" db="EMBL/GenBank/DDBJ databases">
        <title>Paenibacillus sp. nov., isolated from rhizosphere soil of tomato.</title>
        <authorList>
            <person name="Weon H.-Y."/>
            <person name="Lee S.A."/>
        </authorList>
    </citation>
    <scope>NUCLEOTIDE SEQUENCE [LARGE SCALE GENOMIC DNA]</scope>
    <source>
        <strain evidence="9 10">14171R-81</strain>
        <plasmid evidence="9 10">unnamed1</plasmid>
    </source>
</reference>
<keyword evidence="6 7" id="KW-0472">Membrane</keyword>
<keyword evidence="3" id="KW-1003">Cell membrane</keyword>
<dbReference type="EMBL" id="CP048287">
    <property type="protein sequence ID" value="QHW35528.1"/>
    <property type="molecule type" value="Genomic_DNA"/>
</dbReference>
<dbReference type="KEGG" id="prz:GZH47_32085"/>
<evidence type="ECO:0000313" key="10">
    <source>
        <dbReference type="Proteomes" id="UP000479114"/>
    </source>
</evidence>
<dbReference type="Gene3D" id="1.10.3720.10">
    <property type="entry name" value="MetI-like"/>
    <property type="match status" value="1"/>
</dbReference>
<comment type="similarity">
    <text evidence="7">Belongs to the binding-protein-dependent transport system permease family.</text>
</comment>
<dbReference type="InterPro" id="IPR035906">
    <property type="entry name" value="MetI-like_sf"/>
</dbReference>
<keyword evidence="10" id="KW-1185">Reference proteome</keyword>
<geneLocation type="plasmid" evidence="9 10">
    <name>unnamed1</name>
</geneLocation>
<feature type="transmembrane region" description="Helical" evidence="7">
    <location>
        <begin position="12"/>
        <end position="34"/>
    </location>
</feature>